<organism evidence="9 10">
    <name type="scientific">Rhodosorus marinus</name>
    <dbReference type="NCBI Taxonomy" id="101924"/>
    <lineage>
        <taxon>Eukaryota</taxon>
        <taxon>Rhodophyta</taxon>
        <taxon>Stylonematophyceae</taxon>
        <taxon>Stylonematales</taxon>
        <taxon>Stylonemataceae</taxon>
        <taxon>Rhodosorus</taxon>
    </lineage>
</organism>
<accession>A0AAV8UZR1</accession>
<keyword evidence="10" id="KW-1185">Reference proteome</keyword>
<dbReference type="PANTHER" id="PTHR45825:SF11">
    <property type="entry name" value="ALPHA AMYLASE DOMAIN-CONTAINING PROTEIN"/>
    <property type="match status" value="1"/>
</dbReference>
<dbReference type="GO" id="GO:0016757">
    <property type="term" value="F:glycosyltransferase activity"/>
    <property type="evidence" value="ECO:0007669"/>
    <property type="project" value="UniProtKB-KW"/>
</dbReference>
<evidence type="ECO:0000256" key="4">
    <source>
        <dbReference type="ARBA" id="ARBA00023234"/>
    </source>
</evidence>
<dbReference type="Gene3D" id="3.20.20.80">
    <property type="entry name" value="Glycosidases"/>
    <property type="match status" value="1"/>
</dbReference>
<dbReference type="InterPro" id="IPR014756">
    <property type="entry name" value="Ig_E-set"/>
</dbReference>
<name>A0AAV8UZR1_9RHOD</name>
<dbReference type="InterPro" id="IPR001296">
    <property type="entry name" value="Glyco_trans_1"/>
</dbReference>
<evidence type="ECO:0000313" key="9">
    <source>
        <dbReference type="EMBL" id="KAJ8908115.1"/>
    </source>
</evidence>
<feature type="region of interest" description="Disordered" evidence="5">
    <location>
        <begin position="645"/>
        <end position="667"/>
    </location>
</feature>
<dbReference type="CDD" id="cd03791">
    <property type="entry name" value="GT5_Glycogen_synthase_DULL1-like"/>
    <property type="match status" value="1"/>
</dbReference>
<dbReference type="Gene3D" id="3.40.50.2000">
    <property type="entry name" value="Glycogen Phosphorylase B"/>
    <property type="match status" value="2"/>
</dbReference>
<comment type="caution">
    <text evidence="9">The sequence shown here is derived from an EMBL/GenBank/DDBJ whole genome shotgun (WGS) entry which is preliminary data.</text>
</comment>
<dbReference type="InterPro" id="IPR017853">
    <property type="entry name" value="GH"/>
</dbReference>
<sequence>MALFSLIRKKGSDGKFERWANNFVSEDDQLAVASINELQAEIIDAQKVGYGNSLDKLSLLETVLVALLGHPVPFVKERSVVLLNVLYDGHQLQLDEALPVTVSCVGETPEIAVPLFYSHVEHSHSLKFRIFGPSAEQSQPAWSEADVHLNEDVVEVSLPPFARSGFYDWIIVSRDGSVVIEIDDEKRLRGRFIVQPAGARDMVITEVPVDQVGATWDESTGELTSRGSFDAVIEKLPELKLRGSSAVYLMGALERPNDDSEASPFNVTDRKRVATVLGGAKSFQNLVREIQRLDMIPILDGIERVARNRAHRKYRPFMVQTVDNTGAMFTHPGTDGREVQWEQSGLLNYRDIRVWDLMIEEIKYLANEYGIRGVRLDNGQSYPPIMALDTEEMFARDPDGELHYSKSEIFYGLVVKANEEVGYWTSDSALEFNYPNPFLVKFAREMWHTYPNFYIISECHFQREALLTSSGAIVHSVRVPQILASIGGKSLRRDGTVAGIRADKRSSARTLSRLMKNESMFLPKGALVINCTCTHLSPYPSVMLGRRAWVAVDIIHFLPGIPMLLYGEETGSTYRLNMAPVTNNEEDSIYDVNYDSLLPRSPRKKKPIAEPTLPKAGMKRSSSKLALRKSGSFLNMKREGSISNLAKSASQNLSPAGSGANTPRRQPVRNVSLSDMKSMNVRSVSAEDFRQLAIMDQRTKAELGPHKGFDISQILGHYEHRFMLRQEHKIFRTGVVHNVPVAPQQEDQVFAFARVTEEEFALVVINLKSEQDGSEYEHPVTVDLKLSSLLPILPETLTQKLGSVCKVVDMLSSEETSTQLFTLEELMFRGYSAEVSAMASVCFRFEPLPMSEALRREHFDQALNRLQNEHESITDPRENHLMSLVSRSAAESLDSFAQAIKQVLEGFEKLDMHEAHEQYLFQIIFQRASQLHYLVTYEGYMKPTDFDPPTGERIVSYLSILACSGRSEKLKTFARGLVEKVKTIGPIVFAAPELGRFSTAGGLGVMVDELTKGMVSLGMEVYVISPVYTVNRKGETGYLQRDGFQWTRNIDVNLGTHVVTCGMYEGQEHGVNLIFIERGDYFPKVYADAGSQERLLQTIILMSLGSLEACCHKGLVPAVFVTNDWMPAMAAGYAKNGFFGSYFDNTTFFHIIHNLGDGAYEGRVYPSPQQGLFESVHRLPTHVLVDPWWAQKIVNPSRCALLCSDSWGTVSPSYLEELLAGHPLKVALESAKKPFGFPNGIRQADRERLLREKGAQDHAAAKELLQQKYFGFERGDPSIPLLAFVGRITSQKGVHMILNAVDELVNHTGGKIQIIVGGPATYSDDYSASCARHMQDLRNRHRWCFWAAPDEFFTDGPTVNLGADFGLMPSVFEPGGIVQQEFFVAGTPVIAYRTGGLKDTVHEWNAISREGNGFTFENYNHGDFTFAVKRALRVFSMHNDYLELRRSAYDTTIDVAQVAWAWTSEFHRLRNAMFTRHHMLEDDMKEAVLTDSDSSYELVSSTRAVKIEYMGGGTSVSVKGAFDGWNQSWPMKMRDDGVAEIWLRLAPGDYTHKFLVDGQWVVAPDAPKKEEDGFENNLLVVP</sequence>
<feature type="domain" description="Starch synthase catalytic" evidence="7">
    <location>
        <begin position="987"/>
        <end position="1220"/>
    </location>
</feature>
<dbReference type="CDD" id="cd02859">
    <property type="entry name" value="E_set_AMPKbeta_like_N"/>
    <property type="match status" value="1"/>
</dbReference>
<keyword evidence="3" id="KW-0808">Transferase</keyword>
<keyword evidence="4" id="KW-0035">Amyloplast</keyword>
<dbReference type="Pfam" id="PF08323">
    <property type="entry name" value="Glyco_transf_5"/>
    <property type="match status" value="1"/>
</dbReference>
<dbReference type="InterPro" id="IPR013783">
    <property type="entry name" value="Ig-like_fold"/>
</dbReference>
<reference evidence="9 10" key="1">
    <citation type="journal article" date="2023" name="Nat. Commun.">
        <title>Origin of minicircular mitochondrial genomes in red algae.</title>
        <authorList>
            <person name="Lee Y."/>
            <person name="Cho C.H."/>
            <person name="Lee Y.M."/>
            <person name="Park S.I."/>
            <person name="Yang J.H."/>
            <person name="West J.A."/>
            <person name="Bhattacharya D."/>
            <person name="Yoon H.S."/>
        </authorList>
    </citation>
    <scope>NUCLEOTIDE SEQUENCE [LARGE SCALE GENOMIC DNA]</scope>
    <source>
        <strain evidence="9 10">CCMP1338</strain>
        <tissue evidence="9">Whole cell</tissue>
    </source>
</reference>
<keyword evidence="4" id="KW-0934">Plastid</keyword>
<feature type="domain" description="Glycosyl transferase family 1" evidence="6">
    <location>
        <begin position="1280"/>
        <end position="1433"/>
    </location>
</feature>
<dbReference type="InterPro" id="IPR013534">
    <property type="entry name" value="Starch_synth_cat_dom"/>
</dbReference>
<evidence type="ECO:0000256" key="5">
    <source>
        <dbReference type="SAM" id="MobiDB-lite"/>
    </source>
</evidence>
<protein>
    <recommendedName>
        <fullName evidence="11">Glycogen(starch) synthase</fullName>
    </recommendedName>
</protein>
<dbReference type="Pfam" id="PF00534">
    <property type="entry name" value="Glycos_transf_1"/>
    <property type="match status" value="1"/>
</dbReference>
<dbReference type="Gene3D" id="2.60.40.10">
    <property type="entry name" value="Immunoglobulins"/>
    <property type="match status" value="1"/>
</dbReference>
<dbReference type="PANTHER" id="PTHR45825">
    <property type="entry name" value="GRANULE-BOUND STARCH SYNTHASE 1, CHLOROPLASTIC/AMYLOPLASTIC"/>
    <property type="match status" value="1"/>
</dbReference>
<evidence type="ECO:0000313" key="10">
    <source>
        <dbReference type="Proteomes" id="UP001157974"/>
    </source>
</evidence>
<dbReference type="SUPFAM" id="SSF53756">
    <property type="entry name" value="UDP-Glycosyltransferase/glycogen phosphorylase"/>
    <property type="match status" value="1"/>
</dbReference>
<comment type="subcellular location">
    <subcellularLocation>
        <location evidence="1">Plastid</location>
        <location evidence="1">Amyloplast</location>
    </subcellularLocation>
</comment>
<dbReference type="SUPFAM" id="SSF81296">
    <property type="entry name" value="E set domains"/>
    <property type="match status" value="1"/>
</dbReference>
<feature type="region of interest" description="Disordered" evidence="5">
    <location>
        <begin position="600"/>
        <end position="626"/>
    </location>
</feature>
<feature type="domain" description="AMP-activated protein kinase glycogen-binding" evidence="8">
    <location>
        <begin position="1505"/>
        <end position="1581"/>
    </location>
</feature>
<keyword evidence="2" id="KW-0328">Glycosyltransferase</keyword>
<dbReference type="InterPro" id="IPR032640">
    <property type="entry name" value="AMPK1_CBM"/>
</dbReference>
<evidence type="ECO:0000256" key="3">
    <source>
        <dbReference type="ARBA" id="ARBA00022679"/>
    </source>
</evidence>
<evidence type="ECO:0008006" key="11">
    <source>
        <dbReference type="Google" id="ProtNLM"/>
    </source>
</evidence>
<evidence type="ECO:0000256" key="1">
    <source>
        <dbReference type="ARBA" id="ARBA00004602"/>
    </source>
</evidence>
<dbReference type="EMBL" id="JAMWBK010000002">
    <property type="protein sequence ID" value="KAJ8908115.1"/>
    <property type="molecule type" value="Genomic_DNA"/>
</dbReference>
<evidence type="ECO:0000259" key="6">
    <source>
        <dbReference type="Pfam" id="PF00534"/>
    </source>
</evidence>
<evidence type="ECO:0000259" key="8">
    <source>
        <dbReference type="Pfam" id="PF16561"/>
    </source>
</evidence>
<gene>
    <name evidence="9" type="ORF">NDN08_008210</name>
</gene>
<dbReference type="SUPFAM" id="SSF51445">
    <property type="entry name" value="(Trans)glycosidases"/>
    <property type="match status" value="1"/>
</dbReference>
<dbReference type="Pfam" id="PF16561">
    <property type="entry name" value="AMPK1_CBM"/>
    <property type="match status" value="1"/>
</dbReference>
<evidence type="ECO:0000259" key="7">
    <source>
        <dbReference type="Pfam" id="PF08323"/>
    </source>
</evidence>
<proteinExistence type="predicted"/>
<dbReference type="Proteomes" id="UP001157974">
    <property type="component" value="Unassembled WGS sequence"/>
</dbReference>
<evidence type="ECO:0000256" key="2">
    <source>
        <dbReference type="ARBA" id="ARBA00022676"/>
    </source>
</evidence>